<dbReference type="STRING" id="371042.NG99_04395"/>
<name>A0A0A3Z8R8_9GAMM</name>
<accession>A0A0A3Z8R8</accession>
<dbReference type="Pfam" id="PF05929">
    <property type="entry name" value="Phage_GPO"/>
    <property type="match status" value="1"/>
</dbReference>
<dbReference type="RefSeq" id="WP_034888796.1">
    <property type="nucleotide sequence ID" value="NZ_JRUQ01000018.1"/>
</dbReference>
<dbReference type="InterPro" id="IPR009228">
    <property type="entry name" value="Capsid_scaffold_GpO"/>
</dbReference>
<evidence type="ECO:0000313" key="2">
    <source>
        <dbReference type="EMBL" id="KGT95265.1"/>
    </source>
</evidence>
<comment type="caution">
    <text evidence="2">The sequence shown here is derived from an EMBL/GenBank/DDBJ whole genome shotgun (WGS) entry which is preliminary data.</text>
</comment>
<feature type="region of interest" description="Disordered" evidence="1">
    <location>
        <begin position="265"/>
        <end position="285"/>
    </location>
</feature>
<proteinExistence type="predicted"/>
<organism evidence="2 3">
    <name type="scientific">Erwinia typographi</name>
    <dbReference type="NCBI Taxonomy" id="371042"/>
    <lineage>
        <taxon>Bacteria</taxon>
        <taxon>Pseudomonadati</taxon>
        <taxon>Pseudomonadota</taxon>
        <taxon>Gammaproteobacteria</taxon>
        <taxon>Enterobacterales</taxon>
        <taxon>Erwiniaceae</taxon>
        <taxon>Erwinia</taxon>
    </lineage>
</organism>
<gene>
    <name evidence="2" type="ORF">NG99_04395</name>
</gene>
<dbReference type="Proteomes" id="UP000030351">
    <property type="component" value="Unassembled WGS sequence"/>
</dbReference>
<dbReference type="EMBL" id="JRUQ01000018">
    <property type="protein sequence ID" value="KGT95265.1"/>
    <property type="molecule type" value="Genomic_DNA"/>
</dbReference>
<evidence type="ECO:0000256" key="1">
    <source>
        <dbReference type="SAM" id="MobiDB-lite"/>
    </source>
</evidence>
<protein>
    <submittedName>
        <fullName evidence="2">Precorrin-8W decarboxylase</fullName>
    </submittedName>
</protein>
<dbReference type="AlphaFoldDB" id="A0A0A3Z8R8"/>
<evidence type="ECO:0000313" key="3">
    <source>
        <dbReference type="Proteomes" id="UP000030351"/>
    </source>
</evidence>
<dbReference type="eggNOG" id="ENOG502ZBY8">
    <property type="taxonomic scope" value="Bacteria"/>
</dbReference>
<keyword evidence="3" id="KW-1185">Reference proteome</keyword>
<reference evidence="2 3" key="1">
    <citation type="submission" date="2014-10" db="EMBL/GenBank/DDBJ databases">
        <title>Genome sequence of Erwinia typographi M043b.</title>
        <authorList>
            <person name="Chan K.-G."/>
            <person name="Tan W.-S."/>
        </authorList>
    </citation>
    <scope>NUCLEOTIDE SEQUENCE [LARGE SCALE GENOMIC DNA]</scope>
    <source>
        <strain evidence="2 3">M043b</strain>
    </source>
</reference>
<sequence length="285" mass="31572">MAKKAKRFRIGVEGATTDGRTIERCWLEQMAANYNPVLYTAVINMEHIKGYTPDSAFRRFGVVEALDAEEISDGPLKGKVGLYALINPTDELVMLTGKMQKIFTSMEIRPEFADTGAAYLIGLAVTDDPASLGTEMLQFSASAGANPLANRKQHPDNLFTEATETVIEFEDVADEKPALFTRIKAMFSKQQQSDAARFSDVHQAVELIATEQQDFSVRMEAALSEQAQNLKSHFSDALGEEVTKREKLQADFSELQLQLSREDVRQQLRPRTPGNGGSGEVRTDC</sequence>
<dbReference type="OrthoDB" id="5625143at2"/>